<keyword evidence="1" id="KW-0460">Magnesium</keyword>
<dbReference type="EMBL" id="CP001510">
    <property type="protein sequence ID" value="ACS38974.1"/>
    <property type="molecule type" value="Genomic_DNA"/>
</dbReference>
<reference evidence="2 3" key="1">
    <citation type="journal article" date="2009" name="PLoS ONE">
        <title>Methylobacterium genome sequences: a reference blueprint to investigate microbial metabolism of C1 compounds from natural and industrial sources.</title>
        <authorList>
            <person name="Vuilleumier S."/>
            <person name="Chistoserdova L."/>
            <person name="Lee M.-C."/>
            <person name="Bringel F."/>
            <person name="Lajus A."/>
            <person name="Zhou Y."/>
            <person name="Gourion B."/>
            <person name="Barbe V."/>
            <person name="Chang J."/>
            <person name="Cruveiller S."/>
            <person name="Dossat C."/>
            <person name="Gillett W."/>
            <person name="Gruffaz C."/>
            <person name="Haugen E."/>
            <person name="Hourcade E."/>
            <person name="Levy R."/>
            <person name="Mangenot S."/>
            <person name="Muller E."/>
            <person name="Nadalig T."/>
            <person name="Pagni M."/>
            <person name="Penny C."/>
            <person name="Peyraud R."/>
            <person name="Robinson D.G."/>
            <person name="Roche D."/>
            <person name="Rouy Z."/>
            <person name="Saenampechek C."/>
            <person name="Salvignol G."/>
            <person name="Vallenet D."/>
            <person name="Wu Z."/>
            <person name="Marx C.J."/>
            <person name="Vorholt J.A."/>
            <person name="Olson M.V."/>
            <person name="Kaul R."/>
            <person name="Weissenbach J."/>
            <person name="Medigue C."/>
            <person name="Lidstrom M.E."/>
        </authorList>
    </citation>
    <scope>NUCLEOTIDE SEQUENCE [LARGE SCALE GENOMIC DNA]</scope>
    <source>
        <strain evidence="3">ATCC 14718 / DSM 1338 / JCM 2805 / NCIMB 9133 / AM1</strain>
    </source>
</reference>
<dbReference type="Pfam" id="PF03747">
    <property type="entry name" value="ADP_ribosyl_GH"/>
    <property type="match status" value="1"/>
</dbReference>
<keyword evidence="3" id="KW-1185">Reference proteome</keyword>
<name>C5AXS1_METEA</name>
<evidence type="ECO:0000313" key="2">
    <source>
        <dbReference type="EMBL" id="ACS38974.1"/>
    </source>
</evidence>
<dbReference type="SUPFAM" id="SSF101478">
    <property type="entry name" value="ADP-ribosylglycohydrolase"/>
    <property type="match status" value="1"/>
</dbReference>
<sequence length="154" mass="16577">MRDAARRQSYTTHGAREAVDACEVFSATSTAAIQGKPFTDVLNASYGRPLCDGVQAIIGGSWKGQHRDDIRSSGYVLHALEAALWCLGSSQDFESSVHQAVNLGDDAGSTASITGQLAAAFYGLSGIPERWRKRLAWSDRIVGLADQLFTESVR</sequence>
<feature type="binding site" evidence="1">
    <location>
        <position position="106"/>
    </location>
    <ligand>
        <name>Mg(2+)</name>
        <dbReference type="ChEBI" id="CHEBI:18420"/>
        <label>1</label>
    </ligand>
</feature>
<evidence type="ECO:0000313" key="3">
    <source>
        <dbReference type="Proteomes" id="UP000009081"/>
    </source>
</evidence>
<gene>
    <name evidence="2" type="ordered locus">MexAM1_META1p1091</name>
</gene>
<dbReference type="KEGG" id="mea:Mex_1p1091"/>
<dbReference type="InterPro" id="IPR050792">
    <property type="entry name" value="ADP-ribosylglycohydrolase"/>
</dbReference>
<organism evidence="2 3">
    <name type="scientific">Methylorubrum extorquens (strain ATCC 14718 / DSM 1338 / JCM 2805 / NCIMB 9133 / AM1)</name>
    <name type="common">Methylobacterium extorquens</name>
    <dbReference type="NCBI Taxonomy" id="272630"/>
    <lineage>
        <taxon>Bacteria</taxon>
        <taxon>Pseudomonadati</taxon>
        <taxon>Pseudomonadota</taxon>
        <taxon>Alphaproteobacteria</taxon>
        <taxon>Hyphomicrobiales</taxon>
        <taxon>Methylobacteriaceae</taxon>
        <taxon>Methylorubrum</taxon>
    </lineage>
</organism>
<dbReference type="AlphaFoldDB" id="C5AXS1"/>
<dbReference type="Gene3D" id="1.10.4080.10">
    <property type="entry name" value="ADP-ribosylation/Crystallin J1"/>
    <property type="match status" value="1"/>
</dbReference>
<keyword evidence="1" id="KW-0479">Metal-binding</keyword>
<feature type="binding site" evidence="1">
    <location>
        <position position="109"/>
    </location>
    <ligand>
        <name>Mg(2+)</name>
        <dbReference type="ChEBI" id="CHEBI:18420"/>
        <label>1</label>
    </ligand>
</feature>
<dbReference type="eggNOG" id="COG1397">
    <property type="taxonomic scope" value="Bacteria"/>
</dbReference>
<accession>C5AXS1</accession>
<dbReference type="InterPro" id="IPR005502">
    <property type="entry name" value="Ribosyl_crysJ1"/>
</dbReference>
<dbReference type="InterPro" id="IPR036705">
    <property type="entry name" value="Ribosyl_crysJ1_sf"/>
</dbReference>
<comment type="cofactor">
    <cofactor evidence="1">
        <name>Mg(2+)</name>
        <dbReference type="ChEBI" id="CHEBI:18420"/>
    </cofactor>
    <text evidence="1">Binds 2 magnesium ions per subunit.</text>
</comment>
<evidence type="ECO:0000256" key="1">
    <source>
        <dbReference type="PIRSR" id="PIRSR605502-1"/>
    </source>
</evidence>
<dbReference type="PANTHER" id="PTHR16222:SF12">
    <property type="entry name" value="ADP-RIBOSYLGLYCOHYDROLASE-RELATED"/>
    <property type="match status" value="1"/>
</dbReference>
<dbReference type="PANTHER" id="PTHR16222">
    <property type="entry name" value="ADP-RIBOSYLGLYCOHYDROLASE"/>
    <property type="match status" value="1"/>
</dbReference>
<proteinExistence type="predicted"/>
<dbReference type="Proteomes" id="UP000009081">
    <property type="component" value="Chromosome"/>
</dbReference>
<dbReference type="STRING" id="272630.MexAM1_META1p1091"/>
<dbReference type="HOGENOM" id="CLU_024566_8_4_5"/>
<dbReference type="GO" id="GO:0046872">
    <property type="term" value="F:metal ion binding"/>
    <property type="evidence" value="ECO:0007669"/>
    <property type="project" value="UniProtKB-KW"/>
</dbReference>
<protein>
    <submittedName>
        <fullName evidence="2">ADP-ribosyl glycohydrolase family protein</fullName>
    </submittedName>
</protein>